<dbReference type="PROSITE" id="PS50297">
    <property type="entry name" value="ANK_REP_REGION"/>
    <property type="match status" value="1"/>
</dbReference>
<dbReference type="Proteomes" id="UP000604273">
    <property type="component" value="Unassembled WGS sequence"/>
</dbReference>
<feature type="repeat" description="ANK" evidence="1">
    <location>
        <begin position="139"/>
        <end position="171"/>
    </location>
</feature>
<keyword evidence="4" id="KW-1185">Reference proteome</keyword>
<evidence type="ECO:0000313" key="4">
    <source>
        <dbReference type="Proteomes" id="UP000604273"/>
    </source>
</evidence>
<organism evidence="3 4">
    <name type="scientific">Fusarium gaditjirri</name>
    <dbReference type="NCBI Taxonomy" id="282569"/>
    <lineage>
        <taxon>Eukaryota</taxon>
        <taxon>Fungi</taxon>
        <taxon>Dikarya</taxon>
        <taxon>Ascomycota</taxon>
        <taxon>Pezizomycotina</taxon>
        <taxon>Sordariomycetes</taxon>
        <taxon>Hypocreomycetidae</taxon>
        <taxon>Hypocreales</taxon>
        <taxon>Nectriaceae</taxon>
        <taxon>Fusarium</taxon>
        <taxon>Fusarium nisikadoi species complex</taxon>
    </lineage>
</organism>
<dbReference type="SUPFAM" id="SSF48403">
    <property type="entry name" value="Ankyrin repeat"/>
    <property type="match status" value="1"/>
</dbReference>
<reference evidence="3" key="1">
    <citation type="journal article" date="2020" name="BMC Genomics">
        <title>Correction to: Identification and distribution of gene clusters required for synthesis of sphingolipid metabolism inhibitors in diverse species of the filamentous fungus Fusarium.</title>
        <authorList>
            <person name="Kim H.S."/>
            <person name="Lohmar J.M."/>
            <person name="Busman M."/>
            <person name="Brown D.W."/>
            <person name="Naumann T.A."/>
            <person name="Divon H.H."/>
            <person name="Lysoe E."/>
            <person name="Uhlig S."/>
            <person name="Proctor R.H."/>
        </authorList>
    </citation>
    <scope>NUCLEOTIDE SEQUENCE</scope>
    <source>
        <strain evidence="3">NRRL 45417</strain>
    </source>
</reference>
<evidence type="ECO:0000256" key="1">
    <source>
        <dbReference type="PROSITE-ProRule" id="PRU00023"/>
    </source>
</evidence>
<dbReference type="Gene3D" id="1.25.40.20">
    <property type="entry name" value="Ankyrin repeat-containing domain"/>
    <property type="match status" value="1"/>
</dbReference>
<gene>
    <name evidence="3" type="ORF">FGADI_2802</name>
</gene>
<dbReference type="InterPro" id="IPR052391">
    <property type="entry name" value="E3_Ligase-Neurotoxin"/>
</dbReference>
<feature type="region of interest" description="Disordered" evidence="2">
    <location>
        <begin position="371"/>
        <end position="400"/>
    </location>
</feature>
<accession>A0A8H4TH90</accession>
<evidence type="ECO:0000256" key="2">
    <source>
        <dbReference type="SAM" id="MobiDB-lite"/>
    </source>
</evidence>
<name>A0A8H4TH90_9HYPO</name>
<dbReference type="InterPro" id="IPR036770">
    <property type="entry name" value="Ankyrin_rpt-contain_sf"/>
</dbReference>
<dbReference type="PANTHER" id="PTHR24133:SF40">
    <property type="entry name" value="ANKYRIN REPEAT DOMAIN 44"/>
    <property type="match status" value="1"/>
</dbReference>
<comment type="caution">
    <text evidence="3">The sequence shown here is derived from an EMBL/GenBank/DDBJ whole genome shotgun (WGS) entry which is preliminary data.</text>
</comment>
<dbReference type="AlphaFoldDB" id="A0A8H4TH90"/>
<dbReference type="EMBL" id="JABFAI010000060">
    <property type="protein sequence ID" value="KAF4957973.1"/>
    <property type="molecule type" value="Genomic_DNA"/>
</dbReference>
<dbReference type="PROSITE" id="PS50088">
    <property type="entry name" value="ANK_REPEAT"/>
    <property type="match status" value="1"/>
</dbReference>
<keyword evidence="1" id="KW-0040">ANK repeat</keyword>
<reference evidence="3" key="2">
    <citation type="submission" date="2020-05" db="EMBL/GenBank/DDBJ databases">
        <authorList>
            <person name="Kim H.-S."/>
            <person name="Proctor R.H."/>
            <person name="Brown D.W."/>
        </authorList>
    </citation>
    <scope>NUCLEOTIDE SEQUENCE</scope>
    <source>
        <strain evidence="3">NRRL 45417</strain>
    </source>
</reference>
<dbReference type="SMART" id="SM00248">
    <property type="entry name" value="ANK"/>
    <property type="match status" value="4"/>
</dbReference>
<evidence type="ECO:0000313" key="3">
    <source>
        <dbReference type="EMBL" id="KAF4957973.1"/>
    </source>
</evidence>
<sequence length="423" mass="47056">MEEQDYESMKLLISSEEENLVIGEWLLQEGASALQADFEGEALGNVVEIAAGRSSLNSLLPELFLNYLLEGGDLKFGFELPLHEAIDKGNIKGLEILLEVAEEYPQYIRSSHMFKDVLSRLLLRDFSYENSWQTWIHSASTTAIHDAAWNGNKKATSLLLNRGADIDAADPNGWTPLMYSKMLTQRSIWSFLRLQKKVSANLFRQILNLEPSRGWSPLCHAAALNRVDIVANCLKMGADIDFGGSCFGSAVMNASACGSLDAVKLLVRNGASAIYMRKKGPKSISCFLVAEIETVSEGLLCGRFMGQKRLSAERHSECLPEEFPWGGYVEARVLLYGGRARWSEESTLNYAKRLSWMKKRRQGEVLRLYVEEASPSSGTDSDTGPEGEMKSQMEIESESGVLVRSMSFELDYSENGRWDAGGI</sequence>
<dbReference type="Pfam" id="PF12796">
    <property type="entry name" value="Ank_2"/>
    <property type="match status" value="1"/>
</dbReference>
<dbReference type="Pfam" id="PF00023">
    <property type="entry name" value="Ank"/>
    <property type="match status" value="1"/>
</dbReference>
<dbReference type="InterPro" id="IPR002110">
    <property type="entry name" value="Ankyrin_rpt"/>
</dbReference>
<dbReference type="PANTHER" id="PTHR24133">
    <property type="entry name" value="ANKYRIN DOMAIN-CONTAINING"/>
    <property type="match status" value="1"/>
</dbReference>
<evidence type="ECO:0008006" key="5">
    <source>
        <dbReference type="Google" id="ProtNLM"/>
    </source>
</evidence>
<protein>
    <recommendedName>
        <fullName evidence="5">Ankyrin</fullName>
    </recommendedName>
</protein>
<dbReference type="OrthoDB" id="194358at2759"/>
<proteinExistence type="predicted"/>